<dbReference type="UniPathway" id="UPA00253"/>
<dbReference type="GO" id="GO:0009435">
    <property type="term" value="P:NAD+ biosynthetic process"/>
    <property type="evidence" value="ECO:0007669"/>
    <property type="project" value="UniProtKB-UniPathway"/>
</dbReference>
<dbReference type="EMBL" id="CAEZSD010000128">
    <property type="protein sequence ID" value="CAB4538801.1"/>
    <property type="molecule type" value="Genomic_DNA"/>
</dbReference>
<reference evidence="8" key="1">
    <citation type="submission" date="2020-05" db="EMBL/GenBank/DDBJ databases">
        <authorList>
            <person name="Chiriac C."/>
            <person name="Salcher M."/>
            <person name="Ghai R."/>
            <person name="Kavagutti S V."/>
        </authorList>
    </citation>
    <scope>NUCLEOTIDE SEQUENCE</scope>
</reference>
<dbReference type="PANTHER" id="PTHR23090:SF9">
    <property type="entry name" value="GLUTAMINE-DEPENDENT NAD(+) SYNTHETASE"/>
    <property type="match status" value="1"/>
</dbReference>
<organism evidence="8">
    <name type="scientific">freshwater metagenome</name>
    <dbReference type="NCBI Taxonomy" id="449393"/>
    <lineage>
        <taxon>unclassified sequences</taxon>
        <taxon>metagenomes</taxon>
        <taxon>ecological metagenomes</taxon>
    </lineage>
</organism>
<evidence type="ECO:0000256" key="1">
    <source>
        <dbReference type="ARBA" id="ARBA00004790"/>
    </source>
</evidence>
<dbReference type="InterPro" id="IPR003694">
    <property type="entry name" value="NAD_synthase"/>
</dbReference>
<feature type="region of interest" description="Disordered" evidence="6">
    <location>
        <begin position="169"/>
        <end position="189"/>
    </location>
</feature>
<keyword evidence="4" id="KW-0067">ATP-binding</keyword>
<accession>A0A6J6BIE4</accession>
<keyword evidence="3" id="KW-0547">Nucleotide-binding</keyword>
<dbReference type="CDD" id="cd00553">
    <property type="entry name" value="NAD_synthase"/>
    <property type="match status" value="1"/>
</dbReference>
<dbReference type="InterPro" id="IPR022310">
    <property type="entry name" value="NAD/GMP_synthase"/>
</dbReference>
<evidence type="ECO:0000256" key="4">
    <source>
        <dbReference type="ARBA" id="ARBA00022840"/>
    </source>
</evidence>
<dbReference type="Gene3D" id="3.40.50.620">
    <property type="entry name" value="HUPs"/>
    <property type="match status" value="1"/>
</dbReference>
<dbReference type="Pfam" id="PF02540">
    <property type="entry name" value="NAD_synthase"/>
    <property type="match status" value="1"/>
</dbReference>
<evidence type="ECO:0000313" key="8">
    <source>
        <dbReference type="EMBL" id="CAB4538801.1"/>
    </source>
</evidence>
<dbReference type="GO" id="GO:0003952">
    <property type="term" value="F:NAD+ synthase (glutamine-hydrolyzing) activity"/>
    <property type="evidence" value="ECO:0007669"/>
    <property type="project" value="InterPro"/>
</dbReference>
<sequence length="268" mass="29210">MRDYVTKNGFKSVLVGLSGGIDSALVAALAVDALGPDRVHGVGMPSKYSSEHSLSDAEQLAKNTGLGYRVVEIQSMVDAFRKEVELTGLAEENLQARVRGTTLMGLSNQDGHLVLATGNKSELACGYSTLYGDAVGGYAPIKDIYKTDVWALSRWRNSVALAAGEVPPIPENSITKEPSAELRPGQKDSDSLPEYEILDKVLMAYVDEDMGHDELIAAGFDKDLVVRVIGMVDKAEYKRRQYPPGTKVSKRAFGKDRRLPMTSSWREV</sequence>
<dbReference type="PANTHER" id="PTHR23090">
    <property type="entry name" value="NH 3 /GLUTAMINE-DEPENDENT NAD + SYNTHETASE"/>
    <property type="match status" value="1"/>
</dbReference>
<evidence type="ECO:0000256" key="3">
    <source>
        <dbReference type="ARBA" id="ARBA00022741"/>
    </source>
</evidence>
<gene>
    <name evidence="8" type="ORF">UFOPK1399_00932</name>
</gene>
<protein>
    <submittedName>
        <fullName evidence="8">Unannotated protein</fullName>
    </submittedName>
</protein>
<dbReference type="NCBIfam" id="TIGR00552">
    <property type="entry name" value="nadE"/>
    <property type="match status" value="1"/>
</dbReference>
<evidence type="ECO:0000259" key="7">
    <source>
        <dbReference type="Pfam" id="PF02540"/>
    </source>
</evidence>
<feature type="compositionally biased region" description="Basic and acidic residues" evidence="6">
    <location>
        <begin position="178"/>
        <end position="189"/>
    </location>
</feature>
<dbReference type="FunFam" id="3.40.50.620:FF:000106">
    <property type="entry name" value="Glutamine-dependent NAD(+) synthetase"/>
    <property type="match status" value="1"/>
</dbReference>
<evidence type="ECO:0000256" key="6">
    <source>
        <dbReference type="SAM" id="MobiDB-lite"/>
    </source>
</evidence>
<dbReference type="GO" id="GO:0004359">
    <property type="term" value="F:glutaminase activity"/>
    <property type="evidence" value="ECO:0007669"/>
    <property type="project" value="InterPro"/>
</dbReference>
<name>A0A6J6BIE4_9ZZZZ</name>
<dbReference type="AlphaFoldDB" id="A0A6J6BIE4"/>
<evidence type="ECO:0000256" key="5">
    <source>
        <dbReference type="ARBA" id="ARBA00023027"/>
    </source>
</evidence>
<dbReference type="GO" id="GO:0005737">
    <property type="term" value="C:cytoplasm"/>
    <property type="evidence" value="ECO:0007669"/>
    <property type="project" value="InterPro"/>
</dbReference>
<evidence type="ECO:0000256" key="2">
    <source>
        <dbReference type="ARBA" id="ARBA00022598"/>
    </source>
</evidence>
<keyword evidence="2" id="KW-0436">Ligase</keyword>
<keyword evidence="5" id="KW-0520">NAD</keyword>
<proteinExistence type="predicted"/>
<dbReference type="GO" id="GO:0005524">
    <property type="term" value="F:ATP binding"/>
    <property type="evidence" value="ECO:0007669"/>
    <property type="project" value="UniProtKB-KW"/>
</dbReference>
<feature type="domain" description="NAD/GMP synthase" evidence="7">
    <location>
        <begin position="1"/>
        <end position="241"/>
    </location>
</feature>
<dbReference type="SUPFAM" id="SSF52402">
    <property type="entry name" value="Adenine nucleotide alpha hydrolases-like"/>
    <property type="match status" value="1"/>
</dbReference>
<dbReference type="InterPro" id="IPR014729">
    <property type="entry name" value="Rossmann-like_a/b/a_fold"/>
</dbReference>
<comment type="pathway">
    <text evidence="1">Cofactor biosynthesis; NAD(+) biosynthesis.</text>
</comment>